<feature type="domain" description="DNA methylase N-4/N-6" evidence="6">
    <location>
        <begin position="565"/>
        <end position="625"/>
    </location>
</feature>
<keyword evidence="4" id="KW-0949">S-adenosyl-L-methionine</keyword>
<organism evidence="7 8">
    <name type="scientific">Arthrobacter phage Chocolat</name>
    <dbReference type="NCBI Taxonomy" id="1897526"/>
    <lineage>
        <taxon>Viruses</taxon>
        <taxon>Duplodnaviria</taxon>
        <taxon>Heunggongvirae</taxon>
        <taxon>Uroviricota</taxon>
        <taxon>Caudoviricetes</taxon>
        <taxon>Klausavirus</taxon>
        <taxon>Klausavirus princesstrina</taxon>
    </lineage>
</organism>
<dbReference type="SUPFAM" id="SSF53335">
    <property type="entry name" value="S-adenosyl-L-methionine-dependent methyltransferases"/>
    <property type="match status" value="1"/>
</dbReference>
<sequence length="640" mass="70646">MTLCDPCQALYDGWLEYKKPAKGWVTLNSPERSAETRRSQIQDTRNLQRQQLDGIRETCRRKHQESEPMTSELTAEESQAVAEALAIANDGVMPAPSLHYEDSNVKLWHGDCVEVLKTLPDNSVDAVVTDPPYGIRFMGKAWDGDDIEEMTRKRRESAPMPDGVGGPNGGYQSASTEAGRYNQTLTANQAFGEWCLEWTRECFRVLKPGGHILAFGGSRTWHRLASAVEDAGFEIRDSIAWLYGSGFPKSMDISKAIDKMRHESADKLKVTSWLADQAEANNITRRMLDIAMGTSDMGGWWLSRIEHRCQIPTMEQIPRVLATLGIEAEDVPAEIQELIFELNGAKGTPGKAWLEREVVGTRETGDALGWLQQSGSTTKTVDVTTAASDAAKQWEGWGTTLKPSFEPMVVGRKPMRLTTAANVLKHGTGGMNIAATRVGNEPRTNKGGSASSLHAVSRVEQGYRDTVTASEGVESMVNGRWPTNVLLDDFTADLLNQQERDAAQFFPVFKYNPKAPASERPSYKKDGGGVHVLAAMRCTECGKQDLSGSRCECENPKWVREGGDKVMHPTVKPLDLMRWCIRLITPPGGIILEPFAGSGTTAEAAVMEGMQCIAIEREADYLPLIRQRLEKPIEVALFQV</sequence>
<evidence type="ECO:0000256" key="2">
    <source>
        <dbReference type="ARBA" id="ARBA00022603"/>
    </source>
</evidence>
<dbReference type="PRINTS" id="PR00506">
    <property type="entry name" value="D21N6MTFRASE"/>
</dbReference>
<evidence type="ECO:0000313" key="7">
    <source>
        <dbReference type="EMBL" id="AOZ64745.1"/>
    </source>
</evidence>
<reference evidence="8" key="1">
    <citation type="submission" date="2016-08" db="EMBL/GenBank/DDBJ databases">
        <authorList>
            <person name="Seilhamer J.J."/>
        </authorList>
    </citation>
    <scope>NUCLEOTIDE SEQUENCE [LARGE SCALE GENOMIC DNA]</scope>
</reference>
<evidence type="ECO:0000259" key="6">
    <source>
        <dbReference type="Pfam" id="PF01555"/>
    </source>
</evidence>
<dbReference type="PROSITE" id="PS00092">
    <property type="entry name" value="N6_MTASE"/>
    <property type="match status" value="1"/>
</dbReference>
<feature type="region of interest" description="Disordered" evidence="5">
    <location>
        <begin position="433"/>
        <end position="452"/>
    </location>
</feature>
<dbReference type="GO" id="GO:0008170">
    <property type="term" value="F:N-methyltransferase activity"/>
    <property type="evidence" value="ECO:0007669"/>
    <property type="project" value="InterPro"/>
</dbReference>
<dbReference type="Pfam" id="PF01555">
    <property type="entry name" value="N6_N4_Mtase"/>
    <property type="match status" value="2"/>
</dbReference>
<evidence type="ECO:0000256" key="4">
    <source>
        <dbReference type="ARBA" id="ARBA00022691"/>
    </source>
</evidence>
<keyword evidence="3" id="KW-0808">Transferase</keyword>
<dbReference type="Gene3D" id="3.40.50.150">
    <property type="entry name" value="Vaccinia Virus protein VP39"/>
    <property type="match status" value="2"/>
</dbReference>
<evidence type="ECO:0000256" key="5">
    <source>
        <dbReference type="SAM" id="MobiDB-lite"/>
    </source>
</evidence>
<evidence type="ECO:0000256" key="3">
    <source>
        <dbReference type="ARBA" id="ARBA00022679"/>
    </source>
</evidence>
<dbReference type="Proteomes" id="UP000221762">
    <property type="component" value="Segment"/>
</dbReference>
<dbReference type="InterPro" id="IPR029063">
    <property type="entry name" value="SAM-dependent_MTases_sf"/>
</dbReference>
<evidence type="ECO:0000313" key="8">
    <source>
        <dbReference type="Proteomes" id="UP000221762"/>
    </source>
</evidence>
<dbReference type="GO" id="GO:0032259">
    <property type="term" value="P:methylation"/>
    <property type="evidence" value="ECO:0007669"/>
    <property type="project" value="UniProtKB-KW"/>
</dbReference>
<protein>
    <submittedName>
        <fullName evidence="7">DNA methylase</fullName>
    </submittedName>
</protein>
<comment type="similarity">
    <text evidence="1">Belongs to the N(4)/N(6)-methyltransferase family.</text>
</comment>
<evidence type="ECO:0000256" key="1">
    <source>
        <dbReference type="ARBA" id="ARBA00006594"/>
    </source>
</evidence>
<feature type="region of interest" description="Disordered" evidence="5">
    <location>
        <begin position="29"/>
        <end position="48"/>
    </location>
</feature>
<dbReference type="EMBL" id="KX670787">
    <property type="protein sequence ID" value="AOZ64745.1"/>
    <property type="molecule type" value="Genomic_DNA"/>
</dbReference>
<keyword evidence="2 7" id="KW-0489">Methyltransferase</keyword>
<gene>
    <name evidence="7" type="ORF">SEA_CHOCOLAT_82</name>
</gene>
<dbReference type="GO" id="GO:0003677">
    <property type="term" value="F:DNA binding"/>
    <property type="evidence" value="ECO:0007669"/>
    <property type="project" value="InterPro"/>
</dbReference>
<dbReference type="InterPro" id="IPR002295">
    <property type="entry name" value="N4/N6-MTase_EcoPI_Mod-like"/>
</dbReference>
<proteinExistence type="inferred from homology"/>
<dbReference type="InterPro" id="IPR002941">
    <property type="entry name" value="DNA_methylase_N4/N6"/>
</dbReference>
<accession>A0A1I9SD18</accession>
<dbReference type="InterPro" id="IPR002052">
    <property type="entry name" value="DNA_methylase_N6_adenine_CS"/>
</dbReference>
<name>A0A1I9SD18_9CAUD</name>
<feature type="domain" description="DNA methylase N-4/N-6" evidence="6">
    <location>
        <begin position="124"/>
        <end position="251"/>
    </location>
</feature>